<name>L0HJU9_METFS</name>
<dbReference type="KEGG" id="mfo:Metfor_2340"/>
<evidence type="ECO:0000313" key="1">
    <source>
        <dbReference type="EMBL" id="AGB03344.1"/>
    </source>
</evidence>
<dbReference type="RefSeq" id="WP_015286307.1">
    <property type="nucleotide sequence ID" value="NC_019943.1"/>
</dbReference>
<proteinExistence type="predicted"/>
<sequence precursor="true">MNSTNLFFFLALFGFSFTLIALGISGLPHIEGSPLWSMSANTSGNSTVYSTTYDKNKVSESFGVTILTGPTKQDETSQTALRRIGAGKPFEGYLWVSNQMAQENDFLVFGLLDYQQIPFEFNNSGRGIHHTIHMAPFEESAYPFSIPPMTEGSHDFEIFLVMKPDMHSLNDSFRFSTDQALLGSRRVNIIVGNAQSFFAPSLKEYDGPAISCGSDYVLNDGLLVTTKPCDTKALLSANVIPDSLFDYSINIGADNNYPVSVAVVPLLDFYQVPLAKNTNDRTAFFTLNAGEKLSIPANVVIPKDAGIHELMVLWIPLPYHSIDDDARNVAQHHQWPWSEPSIRVGLNVQ</sequence>
<dbReference type="OrthoDB" id="113289at2157"/>
<dbReference type="Proteomes" id="UP000010824">
    <property type="component" value="Chromosome"/>
</dbReference>
<dbReference type="eggNOG" id="arCOG12074">
    <property type="taxonomic scope" value="Archaea"/>
</dbReference>
<reference evidence="1 2" key="2">
    <citation type="journal article" date="2014" name="Genome Announc.">
        <title>Complete Genome Sequence of Methanoregula formicica SMSPT, a Mesophilic Hydrogenotrophic Methanogen Isolated from a Methanogenic Upflow Anaerobic Sludge Blanket Reactor.</title>
        <authorList>
            <person name="Yamamoto K."/>
            <person name="Tamaki H."/>
            <person name="Cadillo-Quiroz H."/>
            <person name="Imachi H."/>
            <person name="Kyrpides N."/>
            <person name="Woyke T."/>
            <person name="Goodwin L."/>
            <person name="Zinder S.H."/>
            <person name="Kamagata Y."/>
            <person name="Liu W.T."/>
        </authorList>
    </citation>
    <scope>NUCLEOTIDE SEQUENCE [LARGE SCALE GENOMIC DNA]</scope>
    <source>
        <strain evidence="2">DSM 22288 / NBRC 105244 / SMSP</strain>
    </source>
</reference>
<dbReference type="AlphaFoldDB" id="L0HJU9"/>
<dbReference type="HOGENOM" id="CLU_793684_0_0_2"/>
<accession>L0HJU9</accession>
<protein>
    <submittedName>
        <fullName evidence="1">Uncharacterized protein</fullName>
    </submittedName>
</protein>
<dbReference type="STRING" id="593750.Metfor_2340"/>
<keyword evidence="2" id="KW-1185">Reference proteome</keyword>
<gene>
    <name evidence="1" type="ordered locus">Metfor_2340</name>
</gene>
<dbReference type="GeneID" id="14309732"/>
<dbReference type="InParanoid" id="L0HJU9"/>
<evidence type="ECO:0000313" key="2">
    <source>
        <dbReference type="Proteomes" id="UP000010824"/>
    </source>
</evidence>
<dbReference type="EMBL" id="CP003167">
    <property type="protein sequence ID" value="AGB03344.1"/>
    <property type="molecule type" value="Genomic_DNA"/>
</dbReference>
<organism evidence="1 2">
    <name type="scientific">Methanoregula formicica (strain DSM 22288 / NBRC 105244 / SMSP)</name>
    <dbReference type="NCBI Taxonomy" id="593750"/>
    <lineage>
        <taxon>Archaea</taxon>
        <taxon>Methanobacteriati</taxon>
        <taxon>Methanobacteriota</taxon>
        <taxon>Stenosarchaea group</taxon>
        <taxon>Methanomicrobia</taxon>
        <taxon>Methanomicrobiales</taxon>
        <taxon>Methanoregulaceae</taxon>
        <taxon>Methanoregula</taxon>
    </lineage>
</organism>
<reference evidence="2" key="1">
    <citation type="submission" date="2011-12" db="EMBL/GenBank/DDBJ databases">
        <title>Complete sequence of Methanoregula formicicum SMSP.</title>
        <authorList>
            <person name="Lucas S."/>
            <person name="Han J."/>
            <person name="Lapidus A."/>
            <person name="Cheng J.-F."/>
            <person name="Goodwin L."/>
            <person name="Pitluck S."/>
            <person name="Peters L."/>
            <person name="Ovchinnikova G."/>
            <person name="Teshima H."/>
            <person name="Detter J.C."/>
            <person name="Han C."/>
            <person name="Tapia R."/>
            <person name="Land M."/>
            <person name="Hauser L."/>
            <person name="Kyrpides N."/>
            <person name="Ivanova N."/>
            <person name="Pagani I."/>
            <person name="Imachi H."/>
            <person name="Tamaki H."/>
            <person name="Sekiguchi Y."/>
            <person name="Kamagata Y."/>
            <person name="Cadillo-Quiroz H."/>
            <person name="Zinder S."/>
            <person name="Liu W.-T."/>
            <person name="Woyke T."/>
        </authorList>
    </citation>
    <scope>NUCLEOTIDE SEQUENCE [LARGE SCALE GENOMIC DNA]</scope>
    <source>
        <strain evidence="2">DSM 22288 / NBRC 105244 / SMSP</strain>
    </source>
</reference>